<protein>
    <submittedName>
        <fullName evidence="2">Uncharacterized protein</fullName>
    </submittedName>
</protein>
<keyword evidence="1" id="KW-0812">Transmembrane</keyword>
<keyword evidence="3" id="KW-1185">Reference proteome</keyword>
<accession>A0A846ZPU9</accession>
<dbReference type="RefSeq" id="WP_168609459.1">
    <property type="nucleotide sequence ID" value="NZ_JAAZQD010000004.1"/>
</dbReference>
<dbReference type="Proteomes" id="UP000541636">
    <property type="component" value="Unassembled WGS sequence"/>
</dbReference>
<feature type="transmembrane region" description="Helical" evidence="1">
    <location>
        <begin position="53"/>
        <end position="73"/>
    </location>
</feature>
<gene>
    <name evidence="2" type="ORF">HF690_10930</name>
</gene>
<sequence>MLTREVRQTGRRLSRRPGYTLPAVAVMGVGLGLFWPGSKLLADPGLRTRAHDLGVFVPVLAALIGISAFPTLVPMLRDLRVAWAVALRYE</sequence>
<evidence type="ECO:0000313" key="3">
    <source>
        <dbReference type="Proteomes" id="UP000541636"/>
    </source>
</evidence>
<feature type="transmembrane region" description="Helical" evidence="1">
    <location>
        <begin position="21"/>
        <end position="41"/>
    </location>
</feature>
<dbReference type="EMBL" id="JAAZQD010000004">
    <property type="protein sequence ID" value="NKZ39461.1"/>
    <property type="molecule type" value="Genomic_DNA"/>
</dbReference>
<organism evidence="2 3">
    <name type="scientific">Oleiagrimonas citrea</name>
    <dbReference type="NCBI Taxonomy" id="1665687"/>
    <lineage>
        <taxon>Bacteria</taxon>
        <taxon>Pseudomonadati</taxon>
        <taxon>Pseudomonadota</taxon>
        <taxon>Gammaproteobacteria</taxon>
        <taxon>Lysobacterales</taxon>
        <taxon>Rhodanobacteraceae</taxon>
        <taxon>Oleiagrimonas</taxon>
    </lineage>
</organism>
<proteinExistence type="predicted"/>
<reference evidence="2 3" key="1">
    <citation type="journal article" date="2017" name="Int. J. Syst. Evol. Microbiol.">
        <title>Oleiagrimonas citrea sp. nov., a marine bacterium isolated from tidal flat sediment and emended description of the genus Oleiagrimonas Fang et al. 2015 and Oleiagrimonas soli.</title>
        <authorList>
            <person name="Yang S.H."/>
            <person name="Seo H.S."/>
            <person name="Seong C.N."/>
            <person name="Kwon K.K."/>
        </authorList>
    </citation>
    <scope>NUCLEOTIDE SEQUENCE [LARGE SCALE GENOMIC DNA]</scope>
    <source>
        <strain evidence="2 3">MEBiC09124</strain>
    </source>
</reference>
<evidence type="ECO:0000256" key="1">
    <source>
        <dbReference type="SAM" id="Phobius"/>
    </source>
</evidence>
<dbReference type="AlphaFoldDB" id="A0A846ZPU9"/>
<name>A0A846ZPU9_9GAMM</name>
<keyword evidence="1" id="KW-1133">Transmembrane helix</keyword>
<comment type="caution">
    <text evidence="2">The sequence shown here is derived from an EMBL/GenBank/DDBJ whole genome shotgun (WGS) entry which is preliminary data.</text>
</comment>
<keyword evidence="1" id="KW-0472">Membrane</keyword>
<evidence type="ECO:0000313" key="2">
    <source>
        <dbReference type="EMBL" id="NKZ39461.1"/>
    </source>
</evidence>